<dbReference type="EMBL" id="KZ825808">
    <property type="protein sequence ID" value="PYH98818.1"/>
    <property type="molecule type" value="Genomic_DNA"/>
</dbReference>
<evidence type="ECO:0000313" key="2">
    <source>
        <dbReference type="Proteomes" id="UP000247810"/>
    </source>
</evidence>
<evidence type="ECO:0000313" key="1">
    <source>
        <dbReference type="EMBL" id="PYH98818.1"/>
    </source>
</evidence>
<gene>
    <name evidence="1" type="ORF">BO71DRAFT_394981</name>
</gene>
<proteinExistence type="predicted"/>
<protein>
    <submittedName>
        <fullName evidence="1">Uncharacterized protein</fullName>
    </submittedName>
</protein>
<accession>A0A319EDC6</accession>
<dbReference type="AlphaFoldDB" id="A0A319EDC6"/>
<dbReference type="OrthoDB" id="2262349at2759"/>
<dbReference type="Proteomes" id="UP000247810">
    <property type="component" value="Unassembled WGS sequence"/>
</dbReference>
<organism evidence="1 2">
    <name type="scientific">Aspergillus ellipticus CBS 707.79</name>
    <dbReference type="NCBI Taxonomy" id="1448320"/>
    <lineage>
        <taxon>Eukaryota</taxon>
        <taxon>Fungi</taxon>
        <taxon>Dikarya</taxon>
        <taxon>Ascomycota</taxon>
        <taxon>Pezizomycotina</taxon>
        <taxon>Eurotiomycetes</taxon>
        <taxon>Eurotiomycetidae</taxon>
        <taxon>Eurotiales</taxon>
        <taxon>Aspergillaceae</taxon>
        <taxon>Aspergillus</taxon>
        <taxon>Aspergillus subgen. Circumdati</taxon>
    </lineage>
</organism>
<reference evidence="1 2" key="1">
    <citation type="submission" date="2018-02" db="EMBL/GenBank/DDBJ databases">
        <title>The genomes of Aspergillus section Nigri reveals drivers in fungal speciation.</title>
        <authorList>
            <consortium name="DOE Joint Genome Institute"/>
            <person name="Vesth T.C."/>
            <person name="Nybo J."/>
            <person name="Theobald S."/>
            <person name="Brandl J."/>
            <person name="Frisvad J.C."/>
            <person name="Nielsen K.F."/>
            <person name="Lyhne E.K."/>
            <person name="Kogle M.E."/>
            <person name="Kuo A."/>
            <person name="Riley R."/>
            <person name="Clum A."/>
            <person name="Nolan M."/>
            <person name="Lipzen A."/>
            <person name="Salamov A."/>
            <person name="Henrissat B."/>
            <person name="Wiebenga A."/>
            <person name="De vries R.P."/>
            <person name="Grigoriev I.V."/>
            <person name="Mortensen U.H."/>
            <person name="Andersen M.R."/>
            <person name="Baker S.E."/>
        </authorList>
    </citation>
    <scope>NUCLEOTIDE SEQUENCE [LARGE SCALE GENOMIC DNA]</scope>
    <source>
        <strain evidence="1 2">CBS 707.79</strain>
    </source>
</reference>
<name>A0A319EDC6_9EURO</name>
<dbReference type="VEuPathDB" id="FungiDB:BO71DRAFT_394981"/>
<keyword evidence="2" id="KW-1185">Reference proteome</keyword>
<sequence length="52" mass="5882">MNWISAEIQRLSISALGRTWRCFLLTELPGAWGEYKSACPEQSLSDPGLLRE</sequence>